<dbReference type="SUPFAM" id="SSF54427">
    <property type="entry name" value="NTF2-like"/>
    <property type="match status" value="1"/>
</dbReference>
<protein>
    <submittedName>
        <fullName evidence="2">Ketosteroid isomerase</fullName>
    </submittedName>
</protein>
<comment type="caution">
    <text evidence="2">The sequence shown here is derived from an EMBL/GenBank/DDBJ whole genome shotgun (WGS) entry which is preliminary data.</text>
</comment>
<evidence type="ECO:0000259" key="1">
    <source>
        <dbReference type="Pfam" id="PF13474"/>
    </source>
</evidence>
<sequence>MTSDDPRHDAVSRAARTLIEAFASNDTDAYFDAFTEDATFLFHTLPAPLLSRAAYREVWAGWQADGFAVLSCASRNAHISLQGELAIFMHDVDTHVRFGHEDTHSSERETIVFRQYGDRWLACHEHLSVQSG</sequence>
<dbReference type="Gene3D" id="3.10.450.50">
    <property type="match status" value="1"/>
</dbReference>
<evidence type="ECO:0000313" key="3">
    <source>
        <dbReference type="Proteomes" id="UP000029719"/>
    </source>
</evidence>
<dbReference type="Proteomes" id="UP000029719">
    <property type="component" value="Unassembled WGS sequence"/>
</dbReference>
<gene>
    <name evidence="2" type="ORF">LT42_00885</name>
</gene>
<dbReference type="GO" id="GO:0016853">
    <property type="term" value="F:isomerase activity"/>
    <property type="evidence" value="ECO:0007669"/>
    <property type="project" value="UniProtKB-KW"/>
</dbReference>
<accession>A0A9X0JJ94</accession>
<evidence type="ECO:0000313" key="2">
    <source>
        <dbReference type="EMBL" id="KGF64574.1"/>
    </source>
</evidence>
<dbReference type="AlphaFoldDB" id="A0A9X0JJ94"/>
<dbReference type="OrthoDB" id="8420006at2"/>
<keyword evidence="2" id="KW-0413">Isomerase</keyword>
<reference evidence="2 3" key="1">
    <citation type="submission" date="2014-09" db="EMBL/GenBank/DDBJ databases">
        <title>Genome sequence of Pseudomonas lutea strain DSM 17257T.</title>
        <authorList>
            <person name="Kwak Y."/>
            <person name="Shin J.-H."/>
        </authorList>
    </citation>
    <scope>NUCLEOTIDE SEQUENCE [LARGE SCALE GENOMIC DNA]</scope>
    <source>
        <strain evidence="2 3">DSM 17257</strain>
    </source>
</reference>
<dbReference type="InterPro" id="IPR037401">
    <property type="entry name" value="SnoaL-like"/>
</dbReference>
<proteinExistence type="predicted"/>
<organism evidence="2 3">
    <name type="scientific">Pseudomonas lutea</name>
    <dbReference type="NCBI Taxonomy" id="243924"/>
    <lineage>
        <taxon>Bacteria</taxon>
        <taxon>Pseudomonadati</taxon>
        <taxon>Pseudomonadota</taxon>
        <taxon>Gammaproteobacteria</taxon>
        <taxon>Pseudomonadales</taxon>
        <taxon>Pseudomonadaceae</taxon>
        <taxon>Pseudomonas</taxon>
    </lineage>
</organism>
<name>A0A9X0JJ94_9PSED</name>
<dbReference type="InterPro" id="IPR032710">
    <property type="entry name" value="NTF2-like_dom_sf"/>
</dbReference>
<dbReference type="RefSeq" id="WP_037009110.1">
    <property type="nucleotide sequence ID" value="NZ_JRMB01000001.1"/>
</dbReference>
<feature type="domain" description="SnoaL-like" evidence="1">
    <location>
        <begin position="14"/>
        <end position="129"/>
    </location>
</feature>
<dbReference type="EMBL" id="JRMB01000001">
    <property type="protein sequence ID" value="KGF64574.1"/>
    <property type="molecule type" value="Genomic_DNA"/>
</dbReference>
<dbReference type="Pfam" id="PF13474">
    <property type="entry name" value="SnoaL_3"/>
    <property type="match status" value="1"/>
</dbReference>